<feature type="compositionally biased region" description="Basic and acidic residues" evidence="18">
    <location>
        <begin position="252"/>
        <end position="266"/>
    </location>
</feature>
<feature type="domain" description="CCHC-type" evidence="19">
    <location>
        <begin position="1301"/>
        <end position="1317"/>
    </location>
</feature>
<keyword evidence="14" id="KW-0460">Magnesium</keyword>
<evidence type="ECO:0000256" key="1">
    <source>
        <dbReference type="ARBA" id="ARBA00001936"/>
    </source>
</evidence>
<evidence type="ECO:0000259" key="19">
    <source>
        <dbReference type="PROSITE" id="PS50158"/>
    </source>
</evidence>
<evidence type="ECO:0000256" key="2">
    <source>
        <dbReference type="ARBA" id="ARBA00001946"/>
    </source>
</evidence>
<dbReference type="GO" id="GO:0003676">
    <property type="term" value="F:nucleic acid binding"/>
    <property type="evidence" value="ECO:0007669"/>
    <property type="project" value="InterPro"/>
</dbReference>
<keyword evidence="6" id="KW-0963">Cytoplasm</keyword>
<evidence type="ECO:0000256" key="3">
    <source>
        <dbReference type="ARBA" id="ARBA00004496"/>
    </source>
</evidence>
<comment type="similarity">
    <text evidence="4">Belongs to the DNA polymerase type-B-like family.</text>
</comment>
<feature type="region of interest" description="Disordered" evidence="18">
    <location>
        <begin position="661"/>
        <end position="681"/>
    </location>
</feature>
<evidence type="ECO:0000256" key="14">
    <source>
        <dbReference type="ARBA" id="ARBA00022842"/>
    </source>
</evidence>
<keyword evidence="11" id="KW-0677">Repeat</keyword>
<feature type="domain" description="CCHC-type" evidence="19">
    <location>
        <begin position="857"/>
        <end position="872"/>
    </location>
</feature>
<feature type="compositionally biased region" description="Basic and acidic residues" evidence="18">
    <location>
        <begin position="1"/>
        <end position="16"/>
    </location>
</feature>
<evidence type="ECO:0000256" key="7">
    <source>
        <dbReference type="ARBA" id="ARBA00022553"/>
    </source>
</evidence>
<dbReference type="Ensembl" id="ENSPLOT00000028629.1">
    <property type="protein sequence ID" value="ENSPLOP00000025945.1"/>
    <property type="gene ID" value="ENSPLOG00000018601.1"/>
</dbReference>
<feature type="compositionally biased region" description="Polar residues" evidence="18">
    <location>
        <begin position="1384"/>
        <end position="1395"/>
    </location>
</feature>
<dbReference type="GeneTree" id="ENSGT00940000156988"/>
<dbReference type="GO" id="GO:0061157">
    <property type="term" value="P:mRNA destabilization"/>
    <property type="evidence" value="ECO:0007669"/>
    <property type="project" value="UniProtKB-ARBA"/>
</dbReference>
<dbReference type="PANTHER" id="PTHR12271">
    <property type="entry name" value="POLY A POLYMERASE CID PAP -RELATED"/>
    <property type="match status" value="1"/>
</dbReference>
<dbReference type="EC" id="2.7.7.52" evidence="5"/>
<keyword evidence="13" id="KW-0862">Zinc</keyword>
<protein>
    <recommendedName>
        <fullName evidence="5">RNA uridylyltransferase</fullName>
        <ecNumber evidence="5">2.7.7.52</ecNumber>
    </recommendedName>
</protein>
<keyword evidence="12 17" id="KW-0863">Zinc-finger</keyword>
<feature type="region of interest" description="Disordered" evidence="18">
    <location>
        <begin position="216"/>
        <end position="270"/>
    </location>
</feature>
<dbReference type="Pfam" id="PF00098">
    <property type="entry name" value="zf-CCHC"/>
    <property type="match status" value="2"/>
</dbReference>
<proteinExistence type="inferred from homology"/>
<keyword evidence="9" id="KW-0548">Nucleotidyltransferase</keyword>
<comment type="subcellular location">
    <subcellularLocation>
        <location evidence="3">Cytoplasm</location>
    </subcellularLocation>
</comment>
<keyword evidence="15" id="KW-0464">Manganese</keyword>
<evidence type="ECO:0000256" key="8">
    <source>
        <dbReference type="ARBA" id="ARBA00022679"/>
    </source>
</evidence>
<dbReference type="FunFam" id="3.30.460.10:FF:000013">
    <property type="entry name" value="terminal uridylyltransferase 4 isoform X1"/>
    <property type="match status" value="1"/>
</dbReference>
<reference evidence="20" key="1">
    <citation type="journal article" date="2019" name="bioRxiv">
        <title>Long live the king: chromosome-level assembly of the lion (Panthera leo) using linked-read, Hi-C, and long read data.</title>
        <authorList>
            <person name="Armstrong E.E."/>
            <person name="Taylor R.W."/>
            <person name="Miller D.E."/>
            <person name="Kaelin C."/>
            <person name="Barsh G."/>
            <person name="Hadly E.A."/>
            <person name="Petrov D."/>
        </authorList>
    </citation>
    <scope>NUCLEOTIDE SEQUENCE [LARGE SCALE GENOMIC DNA]</scope>
</reference>
<feature type="region of interest" description="Disordered" evidence="18">
    <location>
        <begin position="1264"/>
        <end position="1284"/>
    </location>
</feature>
<feature type="region of interest" description="Disordered" evidence="18">
    <location>
        <begin position="1"/>
        <end position="65"/>
    </location>
</feature>
<dbReference type="Gene3D" id="4.10.60.10">
    <property type="entry name" value="Zinc finger, CCHC-type"/>
    <property type="match status" value="1"/>
</dbReference>
<keyword evidence="7" id="KW-0597">Phosphoprotein</keyword>
<dbReference type="PROSITE" id="PS50158">
    <property type="entry name" value="ZF_CCHC"/>
    <property type="match status" value="3"/>
</dbReference>
<dbReference type="GO" id="GO:0005829">
    <property type="term" value="C:cytosol"/>
    <property type="evidence" value="ECO:0007669"/>
    <property type="project" value="UniProtKB-ARBA"/>
</dbReference>
<feature type="compositionally biased region" description="Low complexity" evidence="18">
    <location>
        <begin position="1344"/>
        <end position="1369"/>
    </location>
</feature>
<evidence type="ECO:0000256" key="11">
    <source>
        <dbReference type="ARBA" id="ARBA00022737"/>
    </source>
</evidence>
<evidence type="ECO:0000256" key="18">
    <source>
        <dbReference type="SAM" id="MobiDB-lite"/>
    </source>
</evidence>
<evidence type="ECO:0000313" key="20">
    <source>
        <dbReference type="Ensembl" id="ENSPLOP00000025945.1"/>
    </source>
</evidence>
<dbReference type="FunFam" id="1.10.1410.10:FF:000004">
    <property type="entry name" value="terminal uridylyltransferase 4 isoform X2"/>
    <property type="match status" value="1"/>
</dbReference>
<dbReference type="GO" id="GO:0031123">
    <property type="term" value="P:RNA 3'-end processing"/>
    <property type="evidence" value="ECO:0007669"/>
    <property type="project" value="TreeGrafter"/>
</dbReference>
<gene>
    <name evidence="20" type="primary">TUT4</name>
</gene>
<dbReference type="InterPro" id="IPR002058">
    <property type="entry name" value="PAP_assoc"/>
</dbReference>
<dbReference type="InterPro" id="IPR043519">
    <property type="entry name" value="NT_sf"/>
</dbReference>
<sequence length="1587" mass="178415">MEESKTSKNENHEPKKNAWALSEESKAVKVISNQTLKARNDKSIKEIGTSSPNRNSSKKNKQNDICIEKTEVKSCKVNAANVASPKDLGLVLRDQSHCKTKKSPNSPVKAEKVPVSQAKAEKSPKSSNSPVKTEKTSSSQAIAAEKALSSQRKTEKVPIAQMKSEKVPGSLTEPEKAPSLPFKENMRQIELQQIGRKIPSSFTSLDKVNIDVVEGEKSALENSPRSQKQQACTDNTGDSDDSASGIEDISDDLSKMKNDESNKENSSEMDYLENATVIDESALTPEQRLGLKQAEERLERDHIFRLEKRSPEYTNCRYLCKLCLIHIENIQGAHKHIKEKRHKKNILEKQEESELRSLPPPSPAHLAALSVAVIELAKEHGITDDDLRVRQEIVEEMSKVVTTFLPECSLRLYGSSLTKFALKSSDVNIDIKFPPRMNHPDLLIQVLGILKKSVLYIDVESDFHAKVPVVVCKDRKSGLLCRVSAGNDMACLTTDLLAALGKAEPVFTPLVLAFRYWAKLCYIDSQTDGGIPSYCFALMVMFFLQQRKPPLLPCLLGSWSPLTLGTPNQVSLGQLWLELLKFYTLDFALEEYVICVRIQDILTRENKNWPKRRIAIEDPFSVKRNVARSLNSQLVYEYVVERFRAAYRYFACPQRKGGNKSTVDSMKKEKGKISNKKPVKSDNMASNCCILHGESTEKINAERGQPDKYDEMECTSQRCITEDDSLLVNELDLAELGQESSSLSTSGGSELEPKSIKKQDDLALSETCLKKELSQCNCIGYKSPDPDESSGTDCQSNIETESSHQIVSTDTSATSCNCKATEDASDFNDDDNHPTQELYYVFDKFILTSGKPPTIVCSICKKDGHSKNDCPEDFRKIDLKPLPPMTNRFREILDLVCKRCFDELSPPFSEQHNREQILIGLEKFIQKEYDEKARLCLFGSSKNGFGFRDSDLDICMTLEGHENAEKLNCKEIIENLAKILKRHPGLRNILPITTAKVPIVKFEHRRSGLEGDISLYNTLAQHNTRMLATYAAIDPRVQYLGYTMKVFAKRCDIGDASRGSLSSYAYILMVLYFLQQRKPPVIPVLQEIFDGKQIPQRMVDGWNAFFFDKTEELKKRLPSLGKNTETLGELWLGLLRFYTEEFDFKEYVISIRQKKLLTTFEKQWTSKCIAIEDPFDLNHNLGAGVSRKMTNFIMKAFINGRKLFGTPFYPLIGREAEYFFDSRVLTDGELAPNDRCCRVCGKIGHYMKDCPKRRSSLLFRLKKKDSEEEKDGNEEEKDSRDLLDPRDLHDTREFRDPRDLRCFICGDAGHVRRECPEVKLARQRNSSVAAAQLVRNLVNAQQVAGSAQQQGDQSVRTRQSSECSDSPSYSPQPQPFPQNSSQSAAITQSPSQPGSQPKLGPPQQGAQPPHQVQMPMYNFPQSPPAQYSPMHNMGLLPMHPLQIPAPSWPIHGPVIHSAPGSAPSNIGLNDPSIIFAQPAARPVAIPNSSHDGHWPRTVAPNSLVNNGTVGNSEPGFPGLNPPIPWEHAPRPHFPLVPASWPYGLHQNFMHQGNARFQPNKPFYTQDRCATRRCRERCPHPPRGNVSE</sequence>
<dbReference type="GO" id="GO:0008270">
    <property type="term" value="F:zinc ion binding"/>
    <property type="evidence" value="ECO:0007669"/>
    <property type="project" value="UniProtKB-KW"/>
</dbReference>
<dbReference type="InterPro" id="IPR001878">
    <property type="entry name" value="Znf_CCHC"/>
</dbReference>
<comment type="cofactor">
    <cofactor evidence="1">
        <name>Mn(2+)</name>
        <dbReference type="ChEBI" id="CHEBI:29035"/>
    </cofactor>
</comment>
<evidence type="ECO:0000256" key="6">
    <source>
        <dbReference type="ARBA" id="ARBA00022490"/>
    </source>
</evidence>
<comment type="catalytic activity">
    <reaction evidence="16">
        <text>RNA(n) + UTP = RNA(n)-3'-uridine ribonucleotide + diphosphate</text>
        <dbReference type="Rhea" id="RHEA:14785"/>
        <dbReference type="Rhea" id="RHEA-COMP:14527"/>
        <dbReference type="Rhea" id="RHEA-COMP:17348"/>
        <dbReference type="ChEBI" id="CHEBI:33019"/>
        <dbReference type="ChEBI" id="CHEBI:46398"/>
        <dbReference type="ChEBI" id="CHEBI:140395"/>
        <dbReference type="ChEBI" id="CHEBI:173116"/>
        <dbReference type="EC" id="2.7.7.52"/>
    </reaction>
</comment>
<keyword evidence="21" id="KW-1185">Reference proteome</keyword>
<evidence type="ECO:0000256" key="10">
    <source>
        <dbReference type="ARBA" id="ARBA00022723"/>
    </source>
</evidence>
<keyword evidence="10" id="KW-0479">Metal-binding</keyword>
<dbReference type="Proteomes" id="UP000694399">
    <property type="component" value="Chromosome C2"/>
</dbReference>
<feature type="compositionally biased region" description="Polar residues" evidence="18">
    <location>
        <begin position="125"/>
        <end position="141"/>
    </location>
</feature>
<dbReference type="Gene3D" id="1.10.1410.10">
    <property type="match status" value="2"/>
</dbReference>
<accession>A0A8C8Y1Y7</accession>
<name>A0A8C8Y1Y7_PANLE</name>
<comment type="cofactor">
    <cofactor evidence="2">
        <name>Mg(2+)</name>
        <dbReference type="ChEBI" id="CHEBI:18420"/>
    </cofactor>
</comment>
<dbReference type="InterPro" id="IPR054708">
    <property type="entry name" value="MTPAP-like_central"/>
</dbReference>
<feature type="compositionally biased region" description="Low complexity" evidence="18">
    <location>
        <begin position="1396"/>
        <end position="1413"/>
    </location>
</feature>
<evidence type="ECO:0000256" key="16">
    <source>
        <dbReference type="ARBA" id="ARBA00049105"/>
    </source>
</evidence>
<dbReference type="InterPro" id="IPR036875">
    <property type="entry name" value="Znf_CCHC_sf"/>
</dbReference>
<dbReference type="PANTHER" id="PTHR12271:SF49">
    <property type="entry name" value="TERMINAL URIDYLYLTRANSFERASE 4"/>
    <property type="match status" value="1"/>
</dbReference>
<feature type="domain" description="CCHC-type" evidence="19">
    <location>
        <begin position="1237"/>
        <end position="1252"/>
    </location>
</feature>
<dbReference type="Gene3D" id="3.30.460.10">
    <property type="entry name" value="Beta Polymerase, domain 2"/>
    <property type="match status" value="2"/>
</dbReference>
<keyword evidence="8" id="KW-0808">Transferase</keyword>
<evidence type="ECO:0000256" key="15">
    <source>
        <dbReference type="ARBA" id="ARBA00023211"/>
    </source>
</evidence>
<dbReference type="Pfam" id="PF03828">
    <property type="entry name" value="PAP_assoc"/>
    <property type="match status" value="2"/>
</dbReference>
<dbReference type="SUPFAM" id="SSF81301">
    <property type="entry name" value="Nucleotidyltransferase"/>
    <property type="match status" value="2"/>
</dbReference>
<feature type="compositionally biased region" description="Polar residues" evidence="18">
    <location>
        <begin position="220"/>
        <end position="236"/>
    </location>
</feature>
<dbReference type="Pfam" id="PF22600">
    <property type="entry name" value="MTPAP-like_central"/>
    <property type="match status" value="1"/>
</dbReference>
<reference evidence="20" key="3">
    <citation type="submission" date="2025-09" db="UniProtKB">
        <authorList>
            <consortium name="Ensembl"/>
        </authorList>
    </citation>
    <scope>IDENTIFICATION</scope>
</reference>
<dbReference type="FunFam" id="1.10.1410.10:FF:000002">
    <property type="entry name" value="terminal uridylyltransferase 4 isoform X1"/>
    <property type="match status" value="1"/>
</dbReference>
<evidence type="ECO:0000256" key="13">
    <source>
        <dbReference type="ARBA" id="ARBA00022833"/>
    </source>
</evidence>
<dbReference type="SMART" id="SM00343">
    <property type="entry name" value="ZnF_C2HC"/>
    <property type="match status" value="3"/>
</dbReference>
<feature type="region of interest" description="Disordered" evidence="18">
    <location>
        <begin position="1344"/>
        <end position="1425"/>
    </location>
</feature>
<reference evidence="20" key="2">
    <citation type="submission" date="2025-08" db="UniProtKB">
        <authorList>
            <consortium name="Ensembl"/>
        </authorList>
    </citation>
    <scope>IDENTIFICATION</scope>
</reference>
<evidence type="ECO:0000313" key="21">
    <source>
        <dbReference type="Proteomes" id="UP000694399"/>
    </source>
</evidence>
<dbReference type="Pfam" id="PF19088">
    <property type="entry name" value="TUTase"/>
    <property type="match status" value="1"/>
</dbReference>
<dbReference type="GO" id="GO:0050265">
    <property type="term" value="F:RNA uridylyltransferase activity"/>
    <property type="evidence" value="ECO:0007669"/>
    <property type="project" value="UniProtKB-EC"/>
</dbReference>
<dbReference type="FunFam" id="3.30.460.10:FF:000005">
    <property type="entry name" value="terminal uridylyltransferase 4 isoform X1"/>
    <property type="match status" value="1"/>
</dbReference>
<evidence type="ECO:0000256" key="12">
    <source>
        <dbReference type="ARBA" id="ARBA00022771"/>
    </source>
</evidence>
<dbReference type="SUPFAM" id="SSF81631">
    <property type="entry name" value="PAP/OAS1 substrate-binding domain"/>
    <property type="match status" value="2"/>
</dbReference>
<dbReference type="GO" id="GO:0010586">
    <property type="term" value="P:miRNA metabolic process"/>
    <property type="evidence" value="ECO:0007669"/>
    <property type="project" value="UniProtKB-ARBA"/>
</dbReference>
<evidence type="ECO:0000256" key="9">
    <source>
        <dbReference type="ARBA" id="ARBA00022695"/>
    </source>
</evidence>
<evidence type="ECO:0000256" key="17">
    <source>
        <dbReference type="PROSITE-ProRule" id="PRU00047"/>
    </source>
</evidence>
<evidence type="ECO:0000256" key="4">
    <source>
        <dbReference type="ARBA" id="ARBA00008593"/>
    </source>
</evidence>
<organism evidence="20 21">
    <name type="scientific">Panthera leo</name>
    <name type="common">Lion</name>
    <dbReference type="NCBI Taxonomy" id="9689"/>
    <lineage>
        <taxon>Eukaryota</taxon>
        <taxon>Metazoa</taxon>
        <taxon>Chordata</taxon>
        <taxon>Craniata</taxon>
        <taxon>Vertebrata</taxon>
        <taxon>Euteleostomi</taxon>
        <taxon>Mammalia</taxon>
        <taxon>Eutheria</taxon>
        <taxon>Laurasiatheria</taxon>
        <taxon>Carnivora</taxon>
        <taxon>Feliformia</taxon>
        <taxon>Felidae</taxon>
        <taxon>Pantherinae</taxon>
        <taxon>Panthera</taxon>
    </lineage>
</organism>
<dbReference type="GO" id="GO:0005634">
    <property type="term" value="C:nucleus"/>
    <property type="evidence" value="ECO:0007669"/>
    <property type="project" value="UniProtKB-ARBA"/>
</dbReference>
<dbReference type="SUPFAM" id="SSF57756">
    <property type="entry name" value="Retrovirus zinc finger-like domains"/>
    <property type="match status" value="2"/>
</dbReference>
<dbReference type="CDD" id="cd05402">
    <property type="entry name" value="NT_PAP_TUTase"/>
    <property type="match status" value="2"/>
</dbReference>
<dbReference type="InterPro" id="IPR045100">
    <property type="entry name" value="TUT4/7_NTP_transf"/>
</dbReference>
<evidence type="ECO:0000256" key="5">
    <source>
        <dbReference type="ARBA" id="ARBA00012472"/>
    </source>
</evidence>
<feature type="region of interest" description="Disordered" evidence="18">
    <location>
        <begin position="83"/>
        <end position="183"/>
    </location>
</feature>